<evidence type="ECO:0000256" key="1">
    <source>
        <dbReference type="SAM" id="SignalP"/>
    </source>
</evidence>
<reference evidence="3 4" key="2">
    <citation type="submission" date="2024-07" db="EMBL/GenBank/DDBJ databases">
        <authorList>
            <person name="Akdeniz Z."/>
        </authorList>
    </citation>
    <scope>NUCLEOTIDE SEQUENCE [LARGE SCALE GENOMIC DNA]</scope>
</reference>
<comment type="caution">
    <text evidence="2">The sequence shown here is derived from an EMBL/GenBank/DDBJ whole genome shotgun (WGS) entry which is preliminary data.</text>
</comment>
<proteinExistence type="predicted"/>
<dbReference type="EMBL" id="CATOUU010000444">
    <property type="protein sequence ID" value="CAI9929911.1"/>
    <property type="molecule type" value="Genomic_DNA"/>
</dbReference>
<dbReference type="AlphaFoldDB" id="A0AA86P1I1"/>
<dbReference type="EMBL" id="CAXDID020000074">
    <property type="protein sequence ID" value="CAL6015611.1"/>
    <property type="molecule type" value="Genomic_DNA"/>
</dbReference>
<keyword evidence="1" id="KW-0732">Signal</keyword>
<gene>
    <name evidence="2" type="ORF">HINF_LOCUS17556</name>
    <name evidence="3" type="ORF">HINF_LOCUS24999</name>
</gene>
<feature type="signal peptide" evidence="1">
    <location>
        <begin position="1"/>
        <end position="17"/>
    </location>
</feature>
<feature type="chain" id="PRO_5041714808" evidence="1">
    <location>
        <begin position="18"/>
        <end position="299"/>
    </location>
</feature>
<organism evidence="2">
    <name type="scientific">Hexamita inflata</name>
    <dbReference type="NCBI Taxonomy" id="28002"/>
    <lineage>
        <taxon>Eukaryota</taxon>
        <taxon>Metamonada</taxon>
        <taxon>Diplomonadida</taxon>
        <taxon>Hexamitidae</taxon>
        <taxon>Hexamitinae</taxon>
        <taxon>Hexamita</taxon>
    </lineage>
</organism>
<name>A0AA86P1I1_9EUKA</name>
<reference evidence="2" key="1">
    <citation type="submission" date="2023-06" db="EMBL/GenBank/DDBJ databases">
        <authorList>
            <person name="Kurt Z."/>
        </authorList>
    </citation>
    <scope>NUCLEOTIDE SEQUENCE</scope>
</reference>
<keyword evidence="4" id="KW-1185">Reference proteome</keyword>
<evidence type="ECO:0000313" key="3">
    <source>
        <dbReference type="EMBL" id="CAL6015611.1"/>
    </source>
</evidence>
<sequence>MLFLLIGLVCEFLFSVCKLILGSLQANITEHLWNWKIEPVLASTQREIGSSILQYISSFLQFFRGGSGSPPLLLAYPPALPPSLARTRIYDTPTVFGIQPKSWYKIIQSRFLHFCLPVPARHFPPPLALHSKRMLVPWQQQFPALLQRFLSRYFAGQSSRSPELFASISQLSNAQKRGIFEFVASQLKTVTPADVKNYYHNTWVKQFSESPAPYRSEIQELVREVVVTRGEEVREAIQVFVARHPEKQFNLRQLQQVFNIAKYRTKAEDASEARTEGSEGFSVSIDQCLLFQTACGMQE</sequence>
<accession>A0AA86P1I1</accession>
<protein>
    <submittedName>
        <fullName evidence="2">Uncharacterized protein</fullName>
    </submittedName>
</protein>
<evidence type="ECO:0000313" key="4">
    <source>
        <dbReference type="Proteomes" id="UP001642409"/>
    </source>
</evidence>
<evidence type="ECO:0000313" key="2">
    <source>
        <dbReference type="EMBL" id="CAI9929911.1"/>
    </source>
</evidence>
<dbReference type="Proteomes" id="UP001642409">
    <property type="component" value="Unassembled WGS sequence"/>
</dbReference>